<dbReference type="WBParaSite" id="TCNE_0001460601-mRNA-1">
    <property type="protein sequence ID" value="TCNE_0001460601-mRNA-1"/>
    <property type="gene ID" value="TCNE_0001460601"/>
</dbReference>
<sequence>MPFRCPPNVFTIGMDTLSAAYLAPLLVIPFLSPSADEIPHTVVRFLKFHAKKSFSYSHLSETVLALWGQQTFYL</sequence>
<evidence type="ECO:0000313" key="1">
    <source>
        <dbReference type="EMBL" id="VDM45927.1"/>
    </source>
</evidence>
<gene>
    <name evidence="1" type="ORF">TCNE_LOCUS14606</name>
</gene>
<protein>
    <submittedName>
        <fullName evidence="3">Secreted protein</fullName>
    </submittedName>
</protein>
<dbReference type="EMBL" id="UYWY01022344">
    <property type="protein sequence ID" value="VDM45927.1"/>
    <property type="molecule type" value="Genomic_DNA"/>
</dbReference>
<evidence type="ECO:0000313" key="2">
    <source>
        <dbReference type="Proteomes" id="UP000050794"/>
    </source>
</evidence>
<reference evidence="3" key="1">
    <citation type="submission" date="2016-06" db="UniProtKB">
        <authorList>
            <consortium name="WormBaseParasite"/>
        </authorList>
    </citation>
    <scope>IDENTIFICATION</scope>
</reference>
<evidence type="ECO:0000313" key="3">
    <source>
        <dbReference type="WBParaSite" id="TCNE_0001460601-mRNA-1"/>
    </source>
</evidence>
<organism evidence="2 3">
    <name type="scientific">Toxocara canis</name>
    <name type="common">Canine roundworm</name>
    <dbReference type="NCBI Taxonomy" id="6265"/>
    <lineage>
        <taxon>Eukaryota</taxon>
        <taxon>Metazoa</taxon>
        <taxon>Ecdysozoa</taxon>
        <taxon>Nematoda</taxon>
        <taxon>Chromadorea</taxon>
        <taxon>Rhabditida</taxon>
        <taxon>Spirurina</taxon>
        <taxon>Ascaridomorpha</taxon>
        <taxon>Ascaridoidea</taxon>
        <taxon>Toxocaridae</taxon>
        <taxon>Toxocara</taxon>
    </lineage>
</organism>
<dbReference type="AlphaFoldDB" id="A0A183V1I6"/>
<dbReference type="Proteomes" id="UP000050794">
    <property type="component" value="Unassembled WGS sequence"/>
</dbReference>
<reference evidence="1 2" key="2">
    <citation type="submission" date="2018-11" db="EMBL/GenBank/DDBJ databases">
        <authorList>
            <consortium name="Pathogen Informatics"/>
        </authorList>
    </citation>
    <scope>NUCLEOTIDE SEQUENCE [LARGE SCALE GENOMIC DNA]</scope>
</reference>
<keyword evidence="2" id="KW-1185">Reference proteome</keyword>
<proteinExistence type="predicted"/>
<accession>A0A183V1I6</accession>
<name>A0A183V1I6_TOXCA</name>